<evidence type="ECO:0000259" key="6">
    <source>
        <dbReference type="Pfam" id="PF13813"/>
    </source>
</evidence>
<name>A0A4Z1P2J9_9PEZI</name>
<keyword evidence="3 5" id="KW-1133">Transmembrane helix</keyword>
<sequence>MSAASFSMVRPLARILLLFISFFIGVQLRGRIRRVAAILHILLVFYFLASGPKVLALLPHSTLLVPLVHGFTVHATWVLLSREASLQICTTPRSQRIRNIVPLLFDSRGMLRHGAPASERKDGEENRLSFAIRKLSHATILWLLDYLFTRILLPRSLESMEINFDDIAPDKQSFLPSMVYRDLVIRAGLSTQWIWTTYCLLNAAHDLCAILFVSVLGWDSASEWPPLYGSVSNAYSLRRFWGSFWHKVHVVPFEAFMPLSFRRQKGDSLWMTTCKNALRSLWVFAMSAACHARMNWALFRQNTIMAELRFWTTNWAVCLLETLLARVIEDTWVDKRFRRQHWMLRRVVGYFFVWAFFMVKSSSRSMHRVSWVRTGALNVRDSVKLKGSTVVFAEGSVYSFVDLDQSNRTRQLRKD</sequence>
<evidence type="ECO:0000256" key="2">
    <source>
        <dbReference type="ARBA" id="ARBA00022692"/>
    </source>
</evidence>
<comment type="caution">
    <text evidence="7">The sequence shown here is derived from an EMBL/GenBank/DDBJ whole genome shotgun (WGS) entry which is preliminary data.</text>
</comment>
<dbReference type="EMBL" id="SNSC02000010">
    <property type="protein sequence ID" value="TID20539.1"/>
    <property type="molecule type" value="Genomic_DNA"/>
</dbReference>
<comment type="subcellular location">
    <subcellularLocation>
        <location evidence="1">Membrane</location>
        <topology evidence="1">Multi-pass membrane protein</topology>
    </subcellularLocation>
</comment>
<feature type="transmembrane region" description="Helical" evidence="5">
    <location>
        <begin position="35"/>
        <end position="55"/>
    </location>
</feature>
<evidence type="ECO:0000313" key="7">
    <source>
        <dbReference type="EMBL" id="TID20539.1"/>
    </source>
</evidence>
<keyword evidence="8" id="KW-1185">Reference proteome</keyword>
<proteinExistence type="predicted"/>
<feature type="transmembrane region" description="Helical" evidence="5">
    <location>
        <begin position="340"/>
        <end position="359"/>
    </location>
</feature>
<accession>A0A4Z1P2J9</accession>
<dbReference type="Pfam" id="PF13813">
    <property type="entry name" value="MBOAT_2"/>
    <property type="match status" value="1"/>
</dbReference>
<dbReference type="STRING" id="86259.A0A4Z1P2J9"/>
<organism evidence="7 8">
    <name type="scientific">Venturia nashicola</name>
    <dbReference type="NCBI Taxonomy" id="86259"/>
    <lineage>
        <taxon>Eukaryota</taxon>
        <taxon>Fungi</taxon>
        <taxon>Dikarya</taxon>
        <taxon>Ascomycota</taxon>
        <taxon>Pezizomycotina</taxon>
        <taxon>Dothideomycetes</taxon>
        <taxon>Pleosporomycetidae</taxon>
        <taxon>Venturiales</taxon>
        <taxon>Venturiaceae</taxon>
        <taxon>Venturia</taxon>
    </lineage>
</organism>
<keyword evidence="4 5" id="KW-0472">Membrane</keyword>
<dbReference type="GO" id="GO:0016020">
    <property type="term" value="C:membrane"/>
    <property type="evidence" value="ECO:0007669"/>
    <property type="project" value="UniProtKB-SubCell"/>
</dbReference>
<dbReference type="AlphaFoldDB" id="A0A4Z1P2J9"/>
<feature type="transmembrane region" description="Helical" evidence="5">
    <location>
        <begin position="12"/>
        <end position="28"/>
    </location>
</feature>
<keyword evidence="2 5" id="KW-0812">Transmembrane</keyword>
<evidence type="ECO:0000256" key="3">
    <source>
        <dbReference type="ARBA" id="ARBA00022989"/>
    </source>
</evidence>
<evidence type="ECO:0000256" key="1">
    <source>
        <dbReference type="ARBA" id="ARBA00004141"/>
    </source>
</evidence>
<evidence type="ECO:0000313" key="8">
    <source>
        <dbReference type="Proteomes" id="UP000298493"/>
    </source>
</evidence>
<dbReference type="InterPro" id="IPR032805">
    <property type="entry name" value="Wax_synthase_dom"/>
</dbReference>
<protein>
    <submittedName>
        <fullName evidence="7">Toxin biosynthesis protein</fullName>
    </submittedName>
</protein>
<evidence type="ECO:0000256" key="4">
    <source>
        <dbReference type="ARBA" id="ARBA00023136"/>
    </source>
</evidence>
<dbReference type="Proteomes" id="UP000298493">
    <property type="component" value="Unassembled WGS sequence"/>
</dbReference>
<evidence type="ECO:0000256" key="5">
    <source>
        <dbReference type="SAM" id="Phobius"/>
    </source>
</evidence>
<feature type="domain" description="Wax synthase" evidence="6">
    <location>
        <begin position="224"/>
        <end position="303"/>
    </location>
</feature>
<gene>
    <name evidence="7" type="ORF">E6O75_ATG05303</name>
</gene>
<reference evidence="7 8" key="1">
    <citation type="submission" date="2019-04" db="EMBL/GenBank/DDBJ databases">
        <title>High contiguity whole genome sequence and gene annotation resource for two Venturia nashicola isolates.</title>
        <authorList>
            <person name="Prokchorchik M."/>
            <person name="Won K."/>
            <person name="Lee Y."/>
            <person name="Choi E.D."/>
            <person name="Segonzac C."/>
            <person name="Sohn K.H."/>
        </authorList>
    </citation>
    <scope>NUCLEOTIDE SEQUENCE [LARGE SCALE GENOMIC DNA]</scope>
    <source>
        <strain evidence="7 8">PRI2</strain>
    </source>
</reference>